<dbReference type="AlphaFoldDB" id="A0A7J6ADV2"/>
<dbReference type="Proteomes" id="UP000593565">
    <property type="component" value="Unassembled WGS sequence"/>
</dbReference>
<organism evidence="1 2">
    <name type="scientific">Ameiurus melas</name>
    <name type="common">Black bullhead</name>
    <name type="synonym">Silurus melas</name>
    <dbReference type="NCBI Taxonomy" id="219545"/>
    <lineage>
        <taxon>Eukaryota</taxon>
        <taxon>Metazoa</taxon>
        <taxon>Chordata</taxon>
        <taxon>Craniata</taxon>
        <taxon>Vertebrata</taxon>
        <taxon>Euteleostomi</taxon>
        <taxon>Actinopterygii</taxon>
        <taxon>Neopterygii</taxon>
        <taxon>Teleostei</taxon>
        <taxon>Ostariophysi</taxon>
        <taxon>Siluriformes</taxon>
        <taxon>Ictaluridae</taxon>
        <taxon>Ameiurus</taxon>
    </lineage>
</organism>
<keyword evidence="2" id="KW-1185">Reference proteome</keyword>
<protein>
    <submittedName>
        <fullName evidence="1">Uncharacterized protein</fullName>
    </submittedName>
</protein>
<reference evidence="1 2" key="1">
    <citation type="submission" date="2020-02" db="EMBL/GenBank/DDBJ databases">
        <title>A chromosome-scale genome assembly of the black bullhead catfish (Ameiurus melas).</title>
        <authorList>
            <person name="Wen M."/>
            <person name="Zham M."/>
            <person name="Cabau C."/>
            <person name="Klopp C."/>
            <person name="Donnadieu C."/>
            <person name="Roques C."/>
            <person name="Bouchez O."/>
            <person name="Lampietro C."/>
            <person name="Jouanno E."/>
            <person name="Herpin A."/>
            <person name="Louis A."/>
            <person name="Berthelot C."/>
            <person name="Parey E."/>
            <person name="Roest-Crollius H."/>
            <person name="Braasch I."/>
            <person name="Postlethwait J."/>
            <person name="Robinson-Rechavi M."/>
            <person name="Echchiki A."/>
            <person name="Begum T."/>
            <person name="Montfort J."/>
            <person name="Schartl M."/>
            <person name="Bobe J."/>
            <person name="Guiguen Y."/>
        </authorList>
    </citation>
    <scope>NUCLEOTIDE SEQUENCE [LARGE SCALE GENOMIC DNA]</scope>
    <source>
        <strain evidence="1">M_S1</strain>
        <tissue evidence="1">Blood</tissue>
    </source>
</reference>
<sequence>MQRRHAVRSDSYKSLIPLHVAGTPLKPSPLLVRFVRVRSERAGRCRSSGSHADCSGVTHGLAGWLKGLPERARRWWTR</sequence>
<dbReference type="EMBL" id="JAAGNN010000013">
    <property type="protein sequence ID" value="KAF4080986.1"/>
    <property type="molecule type" value="Genomic_DNA"/>
</dbReference>
<gene>
    <name evidence="1" type="ORF">AMELA_G00155630</name>
</gene>
<evidence type="ECO:0000313" key="1">
    <source>
        <dbReference type="EMBL" id="KAF4080986.1"/>
    </source>
</evidence>
<comment type="caution">
    <text evidence="1">The sequence shown here is derived from an EMBL/GenBank/DDBJ whole genome shotgun (WGS) entry which is preliminary data.</text>
</comment>
<proteinExistence type="predicted"/>
<name>A0A7J6ADV2_AMEME</name>
<accession>A0A7J6ADV2</accession>
<evidence type="ECO:0000313" key="2">
    <source>
        <dbReference type="Proteomes" id="UP000593565"/>
    </source>
</evidence>